<dbReference type="GO" id="GO:0003779">
    <property type="term" value="F:actin binding"/>
    <property type="evidence" value="ECO:0007669"/>
    <property type="project" value="UniProtKB-KW"/>
</dbReference>
<dbReference type="CDD" id="cd18247">
    <property type="entry name" value="BTB_POZ_KLHL18"/>
    <property type="match status" value="1"/>
</dbReference>
<feature type="domain" description="BTB" evidence="8">
    <location>
        <begin position="77"/>
        <end position="144"/>
    </location>
</feature>
<dbReference type="PRINTS" id="PR00501">
    <property type="entry name" value="KELCHREPEAT"/>
</dbReference>
<dbReference type="Gene3D" id="1.25.40.420">
    <property type="match status" value="1"/>
</dbReference>
<evidence type="ECO:0000256" key="2">
    <source>
        <dbReference type="ARBA" id="ARBA00013699"/>
    </source>
</evidence>
<dbReference type="GO" id="GO:0016567">
    <property type="term" value="P:protein ubiquitination"/>
    <property type="evidence" value="ECO:0007669"/>
    <property type="project" value="UniProtKB-UniPathway"/>
</dbReference>
<dbReference type="FunFam" id="1.25.40.420:FF:000001">
    <property type="entry name" value="Kelch-like family member 12"/>
    <property type="match status" value="1"/>
</dbReference>
<dbReference type="Pfam" id="PF24681">
    <property type="entry name" value="Kelch_KLHDC2_KLHL20_DRC7"/>
    <property type="match status" value="1"/>
</dbReference>
<dbReference type="SMART" id="SM00612">
    <property type="entry name" value="Kelch"/>
    <property type="match status" value="6"/>
</dbReference>
<dbReference type="PANTHER" id="PTHR24412:SF497">
    <property type="entry name" value="KELCH-LIKE PROTEIN 18"/>
    <property type="match status" value="1"/>
</dbReference>
<dbReference type="EMBL" id="HBUF01190025">
    <property type="protein sequence ID" value="CAG6657919.1"/>
    <property type="molecule type" value="Transcribed_RNA"/>
</dbReference>
<dbReference type="EMBL" id="HBUF01539156">
    <property type="protein sequence ID" value="CAG6754396.1"/>
    <property type="molecule type" value="Transcribed_RNA"/>
</dbReference>
<proteinExistence type="predicted"/>
<comment type="function">
    <text evidence="7">Probable substrate-specific adapter of an E3 ubiquitin-protein ligase complex which mediates the ubiquitination and subsequent proteasomal degradation of target proteins. May have a role in synapse differentiation and growth.</text>
</comment>
<dbReference type="EMBL" id="HBUF01101210">
    <property type="protein sequence ID" value="CAG6638074.1"/>
    <property type="molecule type" value="Transcribed_RNA"/>
</dbReference>
<dbReference type="SMART" id="SM00225">
    <property type="entry name" value="BTB"/>
    <property type="match status" value="1"/>
</dbReference>
<dbReference type="Gene3D" id="2.120.10.80">
    <property type="entry name" value="Kelch-type beta propeller"/>
    <property type="match status" value="1"/>
</dbReference>
<dbReference type="InterPro" id="IPR011705">
    <property type="entry name" value="BACK"/>
</dbReference>
<dbReference type="InterPro" id="IPR011043">
    <property type="entry name" value="Gal_Oxase/kelch_b-propeller"/>
</dbReference>
<evidence type="ECO:0000256" key="4">
    <source>
        <dbReference type="ARBA" id="ARBA00022737"/>
    </source>
</evidence>
<dbReference type="EMBL" id="HBUF01341654">
    <property type="protein sequence ID" value="CAG6704404.1"/>
    <property type="molecule type" value="Transcribed_RNA"/>
</dbReference>
<dbReference type="PIRSF" id="PIRSF037037">
    <property type="entry name" value="Kelch-like_protein_gigaxonin"/>
    <property type="match status" value="1"/>
</dbReference>
<dbReference type="AlphaFoldDB" id="A0A8D8UGX9"/>
<name>A0A8D8UGX9_9HEMI</name>
<dbReference type="EMBL" id="HBUF01190027">
    <property type="protein sequence ID" value="CAG6657921.1"/>
    <property type="molecule type" value="Transcribed_RNA"/>
</dbReference>
<dbReference type="UniPathway" id="UPA00143"/>
<dbReference type="EMBL" id="HBUF01539155">
    <property type="protein sequence ID" value="CAG6754395.1"/>
    <property type="molecule type" value="Transcribed_RNA"/>
</dbReference>
<keyword evidence="5" id="KW-0833">Ubl conjugation pathway</keyword>
<dbReference type="EMBL" id="HBUF01101211">
    <property type="protein sequence ID" value="CAG6638075.1"/>
    <property type="molecule type" value="Transcribed_RNA"/>
</dbReference>
<dbReference type="PROSITE" id="PS50097">
    <property type="entry name" value="BTB"/>
    <property type="match status" value="1"/>
</dbReference>
<evidence type="ECO:0000313" key="9">
    <source>
        <dbReference type="EMBL" id="CAG6704407.1"/>
    </source>
</evidence>
<dbReference type="InterPro" id="IPR017096">
    <property type="entry name" value="BTB-kelch_protein"/>
</dbReference>
<keyword evidence="3" id="KW-0880">Kelch repeat</keyword>
<dbReference type="Gene3D" id="3.30.710.10">
    <property type="entry name" value="Potassium Channel Kv1.1, Chain A"/>
    <property type="match status" value="1"/>
</dbReference>
<evidence type="ECO:0000256" key="6">
    <source>
        <dbReference type="ARBA" id="ARBA00023203"/>
    </source>
</evidence>
<dbReference type="Pfam" id="PF07707">
    <property type="entry name" value="BACK"/>
    <property type="match status" value="1"/>
</dbReference>
<dbReference type="EMBL" id="HBUF01190026">
    <property type="protein sequence ID" value="CAG6657920.1"/>
    <property type="molecule type" value="Transcribed_RNA"/>
</dbReference>
<evidence type="ECO:0000256" key="5">
    <source>
        <dbReference type="ARBA" id="ARBA00022786"/>
    </source>
</evidence>
<keyword evidence="4" id="KW-0677">Repeat</keyword>
<evidence type="ECO:0000256" key="1">
    <source>
        <dbReference type="ARBA" id="ARBA00004906"/>
    </source>
</evidence>
<evidence type="ECO:0000256" key="7">
    <source>
        <dbReference type="ARBA" id="ARBA00043912"/>
    </source>
</evidence>
<dbReference type="InterPro" id="IPR006652">
    <property type="entry name" value="Kelch_1"/>
</dbReference>
<dbReference type="EMBL" id="HBUF01341653">
    <property type="protein sequence ID" value="CAG6704401.1"/>
    <property type="molecule type" value="Transcribed_RNA"/>
</dbReference>
<dbReference type="EMBL" id="HBUF01101209">
    <property type="protein sequence ID" value="CAG6638073.1"/>
    <property type="molecule type" value="Transcribed_RNA"/>
</dbReference>
<keyword evidence="6" id="KW-0009">Actin-binding</keyword>
<dbReference type="InterPro" id="IPR030603">
    <property type="entry name" value="KLHL18_BTB/POZ"/>
</dbReference>
<dbReference type="PANTHER" id="PTHR24412">
    <property type="entry name" value="KELCH PROTEIN"/>
    <property type="match status" value="1"/>
</dbReference>
<reference evidence="9" key="1">
    <citation type="submission" date="2021-05" db="EMBL/GenBank/DDBJ databases">
        <authorList>
            <person name="Alioto T."/>
            <person name="Alioto T."/>
            <person name="Gomez Garrido J."/>
        </authorList>
    </citation>
    <scope>NUCLEOTIDE SEQUENCE</scope>
</reference>
<dbReference type="Pfam" id="PF00651">
    <property type="entry name" value="BTB"/>
    <property type="match status" value="1"/>
</dbReference>
<comment type="pathway">
    <text evidence="1">Protein modification; protein ubiquitination.</text>
</comment>
<dbReference type="InterPro" id="IPR015915">
    <property type="entry name" value="Kelch-typ_b-propeller"/>
</dbReference>
<dbReference type="InterPro" id="IPR000210">
    <property type="entry name" value="BTB/POZ_dom"/>
</dbReference>
<dbReference type="Pfam" id="PF01344">
    <property type="entry name" value="Kelch_1"/>
    <property type="match status" value="2"/>
</dbReference>
<protein>
    <recommendedName>
        <fullName evidence="2">Kelch-like protein diablo</fullName>
    </recommendedName>
</protein>
<dbReference type="SUPFAM" id="SSF54695">
    <property type="entry name" value="POZ domain"/>
    <property type="match status" value="1"/>
</dbReference>
<dbReference type="EMBL" id="HBUF01539154">
    <property type="protein sequence ID" value="CAG6754394.1"/>
    <property type="molecule type" value="Transcribed_RNA"/>
</dbReference>
<sequence length="614" mass="68662">MDPLKHPSLEPTPDTSSTADYIRNLKMSKLMKRSVSPNIVTTTPSSTMEDCLVFQQLDLFSQGFPVMEEIRRQGKLCDVTIKVDDQSFTCHRIVLAATIPYFQAMFTSDMAESKQREITMQGIDATAVEALINFAYSGRVSIHSQNVQSLMVVASFLQMQKVADACADFLKKRFHPNNVLGIRQFADTLNCSQLSEAADKYVQQYFHEVSLSDEFIGLPINDMLDIVKRSELHLMSEEQVFEAVMRWVKHCPEARSTSLPRLLSCVRLPLLSPHYLADRVATEALIRSSHECRDLVDEARDFHLMPERRFLLAGEKITPRRCNYVMGHIFAVGGLTKAGDSLSTVEVFDPLVGRWQMAEAMSMLRSRVGVAVMKNRLYAFGGYNGSERLSTVEEFDPVRRVWNKVSPMCFKRSAVGAAALNDKLYVCGGYDGVSSLNTVECYEPDKDQWRIVKSMQKHRSAGGVIAFDSYVYALGGHDGLSIFDSVERYDPKTDEWTCVKPMLTKRCRLGVAALNNKIYVCGGYDGAIFLQSVEMYDPVTDEWKMVASMNVMRSRVALVANMGKLWAIGGYDGVSNLPTVEVYDPNTDSWAFVAPMCAHEGGVGVGVIPICNPD</sequence>
<dbReference type="SMART" id="SM00875">
    <property type="entry name" value="BACK"/>
    <property type="match status" value="1"/>
</dbReference>
<organism evidence="9">
    <name type="scientific">Cacopsylla melanoneura</name>
    <dbReference type="NCBI Taxonomy" id="428564"/>
    <lineage>
        <taxon>Eukaryota</taxon>
        <taxon>Metazoa</taxon>
        <taxon>Ecdysozoa</taxon>
        <taxon>Arthropoda</taxon>
        <taxon>Hexapoda</taxon>
        <taxon>Insecta</taxon>
        <taxon>Pterygota</taxon>
        <taxon>Neoptera</taxon>
        <taxon>Paraneoptera</taxon>
        <taxon>Hemiptera</taxon>
        <taxon>Sternorrhyncha</taxon>
        <taxon>Psylloidea</taxon>
        <taxon>Psyllidae</taxon>
        <taxon>Psyllinae</taxon>
        <taxon>Cacopsylla</taxon>
    </lineage>
</organism>
<dbReference type="InterPro" id="IPR011333">
    <property type="entry name" value="SKP1/BTB/POZ_sf"/>
</dbReference>
<dbReference type="EMBL" id="HBUF01341655">
    <property type="protein sequence ID" value="CAG6704407.1"/>
    <property type="molecule type" value="Transcribed_RNA"/>
</dbReference>
<evidence type="ECO:0000256" key="3">
    <source>
        <dbReference type="ARBA" id="ARBA00022441"/>
    </source>
</evidence>
<evidence type="ECO:0000259" key="8">
    <source>
        <dbReference type="PROSITE" id="PS50097"/>
    </source>
</evidence>
<dbReference type="SUPFAM" id="SSF50965">
    <property type="entry name" value="Galactose oxidase, central domain"/>
    <property type="match status" value="1"/>
</dbReference>
<accession>A0A8D8UGX9</accession>